<evidence type="ECO:0000313" key="10">
    <source>
        <dbReference type="EMBL" id="AFL72625.1"/>
    </source>
</evidence>
<feature type="transmembrane region" description="Helical" evidence="7">
    <location>
        <begin position="186"/>
        <end position="209"/>
    </location>
</feature>
<keyword evidence="5 7" id="KW-0472">Membrane</keyword>
<dbReference type="KEGG" id="tvi:Thivi_0566"/>
<feature type="domain" description="Threonine/Serine exporter ThrE" evidence="9">
    <location>
        <begin position="263"/>
        <end position="389"/>
    </location>
</feature>
<accession>I3Y6K7</accession>
<keyword evidence="3 7" id="KW-0812">Transmembrane</keyword>
<keyword evidence="11" id="KW-1185">Reference proteome</keyword>
<feature type="transmembrane region" description="Helical" evidence="7">
    <location>
        <begin position="285"/>
        <end position="303"/>
    </location>
</feature>
<evidence type="ECO:0000259" key="8">
    <source>
        <dbReference type="Pfam" id="PF06738"/>
    </source>
</evidence>
<feature type="transmembrane region" description="Helical" evidence="7">
    <location>
        <begin position="221"/>
        <end position="239"/>
    </location>
</feature>
<evidence type="ECO:0000313" key="11">
    <source>
        <dbReference type="Proteomes" id="UP000006062"/>
    </source>
</evidence>
<dbReference type="AlphaFoldDB" id="I3Y6K7"/>
<dbReference type="InterPro" id="IPR010619">
    <property type="entry name" value="ThrE-like_N"/>
</dbReference>
<dbReference type="Pfam" id="PF06738">
    <property type="entry name" value="ThrE"/>
    <property type="match status" value="1"/>
</dbReference>
<dbReference type="eggNOG" id="COG2966">
    <property type="taxonomic scope" value="Bacteria"/>
</dbReference>
<keyword evidence="4 7" id="KW-1133">Transmembrane helix</keyword>
<proteinExistence type="inferred from homology"/>
<dbReference type="Pfam" id="PF12821">
    <property type="entry name" value="ThrE_2"/>
    <property type="match status" value="1"/>
</dbReference>
<feature type="transmembrane region" description="Helical" evidence="7">
    <location>
        <begin position="259"/>
        <end position="278"/>
    </location>
</feature>
<dbReference type="RefSeq" id="WP_014777123.1">
    <property type="nucleotide sequence ID" value="NC_018012.1"/>
</dbReference>
<evidence type="ECO:0000259" key="9">
    <source>
        <dbReference type="Pfam" id="PF12821"/>
    </source>
</evidence>
<sequence>MRAGTLMAAAGTGAYRVKEEMNRVGTALGLDAVHAEVTLNTVIATCLRQGQSHTLVGTIPAVSVNAGRIVEMEALALNTPPDTSVEDFNRRLDAIARQPARYGPFTTALAALVACAAFCFLNHGGWVECLGVAVGAGAGQFLRATLARYRLNQLGVTLMAGATACLLYLGGTGLLMSLGVPSARHAAGYTSAVLFLIPGFPLITAALDLARLDFTAGISRLTYAILVITVAAISAWLVAELVHLIPLRAPELNLPRSTLLLLQLLASFCGVFGFAIMFNTPLRMALAAAFIGMLANTLRLYLVDMQWPLQVAAPIATLLVGLLAAGVSRWMRCPRIVLSVPPVLIMIPGTTAYQALVYANQDMPMEAITNAYEAMFIVAGIAIGLSIARMLTDRAWVFEGRLPGAASR</sequence>
<dbReference type="PANTHER" id="PTHR34390">
    <property type="entry name" value="UPF0442 PROTEIN YJJB-RELATED"/>
    <property type="match status" value="1"/>
</dbReference>
<feature type="transmembrane region" description="Helical" evidence="7">
    <location>
        <begin position="154"/>
        <end position="180"/>
    </location>
</feature>
<feature type="transmembrane region" description="Helical" evidence="7">
    <location>
        <begin position="336"/>
        <end position="359"/>
    </location>
</feature>
<dbReference type="GO" id="GO:0005886">
    <property type="term" value="C:plasma membrane"/>
    <property type="evidence" value="ECO:0007669"/>
    <property type="project" value="UniProtKB-SubCell"/>
</dbReference>
<feature type="transmembrane region" description="Helical" evidence="7">
    <location>
        <begin position="100"/>
        <end position="119"/>
    </location>
</feature>
<evidence type="ECO:0000256" key="4">
    <source>
        <dbReference type="ARBA" id="ARBA00022989"/>
    </source>
</evidence>
<dbReference type="Proteomes" id="UP000006062">
    <property type="component" value="Chromosome"/>
</dbReference>
<dbReference type="GO" id="GO:0015744">
    <property type="term" value="P:succinate transport"/>
    <property type="evidence" value="ECO:0007669"/>
    <property type="project" value="TreeGrafter"/>
</dbReference>
<evidence type="ECO:0008006" key="12">
    <source>
        <dbReference type="Google" id="ProtNLM"/>
    </source>
</evidence>
<evidence type="ECO:0000256" key="2">
    <source>
        <dbReference type="ARBA" id="ARBA00022475"/>
    </source>
</evidence>
<reference evidence="10 11" key="1">
    <citation type="submission" date="2012-06" db="EMBL/GenBank/DDBJ databases">
        <title>Complete sequence of Thiocystis violascens DSM 198.</title>
        <authorList>
            <consortium name="US DOE Joint Genome Institute"/>
            <person name="Lucas S."/>
            <person name="Han J."/>
            <person name="Lapidus A."/>
            <person name="Cheng J.-F."/>
            <person name="Goodwin L."/>
            <person name="Pitluck S."/>
            <person name="Peters L."/>
            <person name="Ovchinnikova G."/>
            <person name="Teshima H."/>
            <person name="Detter J.C."/>
            <person name="Han C."/>
            <person name="Tapia R."/>
            <person name="Land M."/>
            <person name="Hauser L."/>
            <person name="Kyrpides N."/>
            <person name="Ivanova N."/>
            <person name="Pagani I."/>
            <person name="Vogl K."/>
            <person name="Liu Z."/>
            <person name="Frigaard N.-U."/>
            <person name="Bryant D."/>
            <person name="Woyke T."/>
        </authorList>
    </citation>
    <scope>NUCLEOTIDE SEQUENCE [LARGE SCALE GENOMIC DNA]</scope>
    <source>
        <strain evidence="11">ATCC 17096 / DSM 198 / 6111</strain>
    </source>
</reference>
<evidence type="ECO:0000256" key="3">
    <source>
        <dbReference type="ARBA" id="ARBA00022692"/>
    </source>
</evidence>
<dbReference type="GO" id="GO:0022857">
    <property type="term" value="F:transmembrane transporter activity"/>
    <property type="evidence" value="ECO:0007669"/>
    <property type="project" value="InterPro"/>
</dbReference>
<evidence type="ECO:0000256" key="6">
    <source>
        <dbReference type="ARBA" id="ARBA00034125"/>
    </source>
</evidence>
<feature type="transmembrane region" description="Helical" evidence="7">
    <location>
        <begin position="371"/>
        <end position="391"/>
    </location>
</feature>
<comment type="subcellular location">
    <subcellularLocation>
        <location evidence="1">Cell membrane</location>
        <topology evidence="1">Multi-pass membrane protein</topology>
    </subcellularLocation>
</comment>
<feature type="domain" description="Threonine/serine exporter-like N-terminal" evidence="8">
    <location>
        <begin position="1"/>
        <end position="241"/>
    </location>
</feature>
<comment type="similarity">
    <text evidence="6">Belongs to the ThrE exporter (TC 2.A.79) family.</text>
</comment>
<keyword evidence="2" id="KW-1003">Cell membrane</keyword>
<dbReference type="PANTHER" id="PTHR34390:SF2">
    <property type="entry name" value="SUCCINATE TRANSPORTER SUBUNIT YJJP-RELATED"/>
    <property type="match status" value="1"/>
</dbReference>
<organism evidence="10 11">
    <name type="scientific">Thiocystis violascens (strain ATCC 17096 / DSM 198 / 6111)</name>
    <name type="common">Chromatium violascens</name>
    <dbReference type="NCBI Taxonomy" id="765911"/>
    <lineage>
        <taxon>Bacteria</taxon>
        <taxon>Pseudomonadati</taxon>
        <taxon>Pseudomonadota</taxon>
        <taxon>Gammaproteobacteria</taxon>
        <taxon>Chromatiales</taxon>
        <taxon>Chromatiaceae</taxon>
        <taxon>Thiocystis</taxon>
    </lineage>
</organism>
<protein>
    <recommendedName>
        <fullName evidence="12">Threonine/serine exporter-like N-terminal domain-containing protein</fullName>
    </recommendedName>
</protein>
<feature type="transmembrane region" description="Helical" evidence="7">
    <location>
        <begin position="309"/>
        <end position="327"/>
    </location>
</feature>
<dbReference type="InterPro" id="IPR050539">
    <property type="entry name" value="ThrE_Dicarb/AminoAcid_Exp"/>
</dbReference>
<feature type="transmembrane region" description="Helical" evidence="7">
    <location>
        <begin position="125"/>
        <end position="142"/>
    </location>
</feature>
<name>I3Y6K7_THIV6</name>
<evidence type="ECO:0000256" key="1">
    <source>
        <dbReference type="ARBA" id="ARBA00004651"/>
    </source>
</evidence>
<gene>
    <name evidence="10" type="ordered locus">Thivi_0566</name>
</gene>
<dbReference type="InterPro" id="IPR024528">
    <property type="entry name" value="ThrE_2"/>
</dbReference>
<dbReference type="STRING" id="765911.Thivi_0566"/>
<dbReference type="eggNOG" id="COG3610">
    <property type="taxonomic scope" value="Bacteria"/>
</dbReference>
<evidence type="ECO:0000256" key="5">
    <source>
        <dbReference type="ARBA" id="ARBA00023136"/>
    </source>
</evidence>
<evidence type="ECO:0000256" key="7">
    <source>
        <dbReference type="SAM" id="Phobius"/>
    </source>
</evidence>
<dbReference type="HOGENOM" id="CLU_027127_0_1_6"/>
<dbReference type="EMBL" id="CP003154">
    <property type="protein sequence ID" value="AFL72625.1"/>
    <property type="molecule type" value="Genomic_DNA"/>
</dbReference>